<feature type="domain" description="Uroporphyrinogen decarboxylase (URO-D)" evidence="1">
    <location>
        <begin position="42"/>
        <end position="295"/>
    </location>
</feature>
<dbReference type="AlphaFoldDB" id="A0A846JDH4"/>
<evidence type="ECO:0000259" key="1">
    <source>
        <dbReference type="Pfam" id="PF01208"/>
    </source>
</evidence>
<dbReference type="GO" id="GO:0032259">
    <property type="term" value="P:methylation"/>
    <property type="evidence" value="ECO:0007669"/>
    <property type="project" value="UniProtKB-KW"/>
</dbReference>
<dbReference type="GO" id="GO:0006779">
    <property type="term" value="P:porphyrin-containing compound biosynthetic process"/>
    <property type="evidence" value="ECO:0007669"/>
    <property type="project" value="InterPro"/>
</dbReference>
<dbReference type="EMBL" id="SWQE01000003">
    <property type="protein sequence ID" value="NFJ08174.1"/>
    <property type="molecule type" value="Genomic_DNA"/>
</dbReference>
<comment type="caution">
    <text evidence="2">The sequence shown here is derived from an EMBL/GenBank/DDBJ whole genome shotgun (WGS) entry which is preliminary data.</text>
</comment>
<protein>
    <submittedName>
        <fullName evidence="2">Methylcobamide--CoM methyltransferase</fullName>
    </submittedName>
</protein>
<dbReference type="InterPro" id="IPR052024">
    <property type="entry name" value="Methanogen_methyltrans"/>
</dbReference>
<accession>A0A846JDH4</accession>
<sequence length="375" mass="43221">MRHTKRIIDYLYKFEKRLICPIGEYEKDFDFLCLGDVAFARALGFETFNVRNTLEKVVEGQILTEDDLVQVKEKKYFDYSYFDRELKQLKDAKKNNDKLFGGGCFGPLTIASDIIGIAECTKMCIKNPKLLKGIVKYINNYIIELAKKEESEGADFFWIAEPVASLFSPNAFEMFSGNFINEIYSNISIPGFLHVCGKTLKHTDKLVKTGAQVLSIDYVVDIRKTIRVVPEDIVIMGNVNPIMLLSGTKEEIAKEVNELNKDLRNYKNFILSSGCLIPQGTPSENVELMIKLTKDFKLKTNRQLREIRNIINMVLDKKEFEVINYINANKIEENLICEAIEEIEKIANYLKLENKVLDYIFELNNKILNLIKEKN</sequence>
<gene>
    <name evidence="2" type="ORF">FC871_06690</name>
</gene>
<dbReference type="InterPro" id="IPR000257">
    <property type="entry name" value="Uroporphyrinogen_deCOase"/>
</dbReference>
<evidence type="ECO:0000313" key="3">
    <source>
        <dbReference type="Proteomes" id="UP000480039"/>
    </source>
</evidence>
<dbReference type="InterPro" id="IPR038071">
    <property type="entry name" value="UROD/MetE-like_sf"/>
</dbReference>
<dbReference type="Proteomes" id="UP000480039">
    <property type="component" value="Unassembled WGS sequence"/>
</dbReference>
<dbReference type="PANTHER" id="PTHR47099">
    <property type="entry name" value="METHYLCOBAMIDE:COM METHYLTRANSFERASE MTBA"/>
    <property type="match status" value="1"/>
</dbReference>
<keyword evidence="2" id="KW-0489">Methyltransferase</keyword>
<dbReference type="GO" id="GO:0004853">
    <property type="term" value="F:uroporphyrinogen decarboxylase activity"/>
    <property type="evidence" value="ECO:0007669"/>
    <property type="project" value="InterPro"/>
</dbReference>
<dbReference type="GO" id="GO:0008168">
    <property type="term" value="F:methyltransferase activity"/>
    <property type="evidence" value="ECO:0007669"/>
    <property type="project" value="UniProtKB-KW"/>
</dbReference>
<dbReference type="Gene3D" id="3.20.20.210">
    <property type="match status" value="1"/>
</dbReference>
<dbReference type="SUPFAM" id="SSF51726">
    <property type="entry name" value="UROD/MetE-like"/>
    <property type="match status" value="1"/>
</dbReference>
<keyword evidence="2" id="KW-0808">Transferase</keyword>
<dbReference type="PANTHER" id="PTHR47099:SF1">
    <property type="entry name" value="METHYLCOBAMIDE:COM METHYLTRANSFERASE MTBA"/>
    <property type="match status" value="1"/>
</dbReference>
<organism evidence="2 3">
    <name type="scientific">Clostridium botulinum</name>
    <dbReference type="NCBI Taxonomy" id="1491"/>
    <lineage>
        <taxon>Bacteria</taxon>
        <taxon>Bacillati</taxon>
        <taxon>Bacillota</taxon>
        <taxon>Clostridia</taxon>
        <taxon>Eubacteriales</taxon>
        <taxon>Clostridiaceae</taxon>
        <taxon>Clostridium</taxon>
    </lineage>
</organism>
<reference evidence="2 3" key="1">
    <citation type="submission" date="2019-04" db="EMBL/GenBank/DDBJ databases">
        <title>Genome sequencing of Clostridium botulinum Groups I-IV and Clostridium butyricum.</title>
        <authorList>
            <person name="Brunt J."/>
            <person name="Van Vliet A.H.M."/>
            <person name="Stringer S.C."/>
            <person name="Carter A.T."/>
            <person name="Peck M.W."/>
        </authorList>
    </citation>
    <scope>NUCLEOTIDE SEQUENCE [LARGE SCALE GENOMIC DNA]</scope>
    <source>
        <strain evidence="2 3">Colworth BL30</strain>
    </source>
</reference>
<dbReference type="Pfam" id="PF01208">
    <property type="entry name" value="URO-D"/>
    <property type="match status" value="1"/>
</dbReference>
<evidence type="ECO:0000313" key="2">
    <source>
        <dbReference type="EMBL" id="NFJ08174.1"/>
    </source>
</evidence>
<proteinExistence type="predicted"/>
<name>A0A846JDH4_CLOBO</name>